<dbReference type="SMART" id="SM00054">
    <property type="entry name" value="EFh"/>
    <property type="match status" value="3"/>
</dbReference>
<reference evidence="5 6" key="1">
    <citation type="submission" date="2024-02" db="EMBL/GenBank/DDBJ databases">
        <authorList>
            <person name="Daric V."/>
            <person name="Darras S."/>
        </authorList>
    </citation>
    <scope>NUCLEOTIDE SEQUENCE [LARGE SCALE GENOMIC DNA]</scope>
</reference>
<dbReference type="InterPro" id="IPR002048">
    <property type="entry name" value="EF_hand_dom"/>
</dbReference>
<feature type="domain" description="EF-hand" evidence="4">
    <location>
        <begin position="146"/>
        <end position="181"/>
    </location>
</feature>
<evidence type="ECO:0000259" key="4">
    <source>
        <dbReference type="PROSITE" id="PS50222"/>
    </source>
</evidence>
<dbReference type="InterPro" id="IPR028846">
    <property type="entry name" value="Recoverin"/>
</dbReference>
<proteinExistence type="predicted"/>
<dbReference type="InterPro" id="IPR011992">
    <property type="entry name" value="EF-hand-dom_pair"/>
</dbReference>
<dbReference type="Pfam" id="PF13833">
    <property type="entry name" value="EF-hand_8"/>
    <property type="match status" value="1"/>
</dbReference>
<name>A0ABP0GG55_CLALP</name>
<dbReference type="Gene3D" id="1.10.238.10">
    <property type="entry name" value="EF-hand"/>
    <property type="match status" value="1"/>
</dbReference>
<protein>
    <recommendedName>
        <fullName evidence="4">EF-hand domain-containing protein</fullName>
    </recommendedName>
</protein>
<keyword evidence="6" id="KW-1185">Reference proteome</keyword>
<comment type="caution">
    <text evidence="5">The sequence shown here is derived from an EMBL/GenBank/DDBJ whole genome shotgun (WGS) entry which is preliminary data.</text>
</comment>
<feature type="domain" description="EF-hand" evidence="4">
    <location>
        <begin position="60"/>
        <end position="95"/>
    </location>
</feature>
<dbReference type="EMBL" id="CAWYQH010000119">
    <property type="protein sequence ID" value="CAK8690756.1"/>
    <property type="molecule type" value="Genomic_DNA"/>
</dbReference>
<accession>A0ABP0GG55</accession>
<dbReference type="PANTHER" id="PTHR23055">
    <property type="entry name" value="CALCIUM BINDING PROTEINS"/>
    <property type="match status" value="1"/>
</dbReference>
<keyword evidence="3" id="KW-0106">Calcium</keyword>
<evidence type="ECO:0000256" key="2">
    <source>
        <dbReference type="ARBA" id="ARBA00022737"/>
    </source>
</evidence>
<dbReference type="SUPFAM" id="SSF47473">
    <property type="entry name" value="EF-hand"/>
    <property type="match status" value="1"/>
</dbReference>
<evidence type="ECO:0000313" key="6">
    <source>
        <dbReference type="Proteomes" id="UP001642483"/>
    </source>
</evidence>
<dbReference type="Pfam" id="PF13499">
    <property type="entry name" value="EF-hand_7"/>
    <property type="match status" value="1"/>
</dbReference>
<keyword evidence="1" id="KW-0479">Metal-binding</keyword>
<dbReference type="Proteomes" id="UP001642483">
    <property type="component" value="Unassembled WGS sequence"/>
</dbReference>
<dbReference type="CDD" id="cd00051">
    <property type="entry name" value="EFh"/>
    <property type="match status" value="1"/>
</dbReference>
<dbReference type="PROSITE" id="PS00018">
    <property type="entry name" value="EF_HAND_1"/>
    <property type="match status" value="2"/>
</dbReference>
<evidence type="ECO:0000256" key="1">
    <source>
        <dbReference type="ARBA" id="ARBA00022723"/>
    </source>
</evidence>
<gene>
    <name evidence="5" type="ORF">CVLEPA_LOCUS23331</name>
</gene>
<sequence>MGQRESKLPPRELKDLFYRTDFSEKEIQEYYKSFKKRYPSGIMTTEDLMRLYNSFFAIGDSTSFAELVFRTFDKNRDEKIDFSEILCALSLSLRGSLDQRLLQSFNMFDQDMDGEITSEDMLVIMKAIYKLVGEDSMERQYTGGRSPEQYVKHLFNIMDKNGDRLVSWNEFTEAAYRDPTFLKLMELCRSGSHLYGVRSEGDAEGLRKVACGLSRMCNIS</sequence>
<dbReference type="InterPro" id="IPR018247">
    <property type="entry name" value="EF_Hand_1_Ca_BS"/>
</dbReference>
<keyword evidence="2" id="KW-0677">Repeat</keyword>
<dbReference type="PANTHER" id="PTHR23055:SF70">
    <property type="entry name" value="EF-HAND DOMAIN-CONTAINING PROTEIN"/>
    <property type="match status" value="1"/>
</dbReference>
<evidence type="ECO:0000313" key="5">
    <source>
        <dbReference type="EMBL" id="CAK8690756.1"/>
    </source>
</evidence>
<feature type="domain" description="EF-hand" evidence="4">
    <location>
        <begin position="96"/>
        <end position="131"/>
    </location>
</feature>
<dbReference type="PROSITE" id="PS50222">
    <property type="entry name" value="EF_HAND_2"/>
    <property type="match status" value="3"/>
</dbReference>
<dbReference type="PRINTS" id="PR00450">
    <property type="entry name" value="RECOVERIN"/>
</dbReference>
<evidence type="ECO:0000256" key="3">
    <source>
        <dbReference type="ARBA" id="ARBA00022837"/>
    </source>
</evidence>
<organism evidence="5 6">
    <name type="scientific">Clavelina lepadiformis</name>
    <name type="common">Light-bulb sea squirt</name>
    <name type="synonym">Ascidia lepadiformis</name>
    <dbReference type="NCBI Taxonomy" id="159417"/>
    <lineage>
        <taxon>Eukaryota</taxon>
        <taxon>Metazoa</taxon>
        <taxon>Chordata</taxon>
        <taxon>Tunicata</taxon>
        <taxon>Ascidiacea</taxon>
        <taxon>Aplousobranchia</taxon>
        <taxon>Clavelinidae</taxon>
        <taxon>Clavelina</taxon>
    </lineage>
</organism>